<reference evidence="2 3" key="1">
    <citation type="journal article" date="2015" name="Genome Announc.">
        <title>Expanding the biotechnology potential of lactobacilli through comparative genomics of 213 strains and associated genera.</title>
        <authorList>
            <person name="Sun Z."/>
            <person name="Harris H.M."/>
            <person name="McCann A."/>
            <person name="Guo C."/>
            <person name="Argimon S."/>
            <person name="Zhang W."/>
            <person name="Yang X."/>
            <person name="Jeffery I.B."/>
            <person name="Cooney J.C."/>
            <person name="Kagawa T.F."/>
            <person name="Liu W."/>
            <person name="Song Y."/>
            <person name="Salvetti E."/>
            <person name="Wrobel A."/>
            <person name="Rasinkangas P."/>
            <person name="Parkhill J."/>
            <person name="Rea M.C."/>
            <person name="O'Sullivan O."/>
            <person name="Ritari J."/>
            <person name="Douillard F.P."/>
            <person name="Paul Ross R."/>
            <person name="Yang R."/>
            <person name="Briner A.E."/>
            <person name="Felis G.E."/>
            <person name="de Vos W.M."/>
            <person name="Barrangou R."/>
            <person name="Klaenhammer T.R."/>
            <person name="Caufield P.W."/>
            <person name="Cui Y."/>
            <person name="Zhang H."/>
            <person name="O'Toole P.W."/>
        </authorList>
    </citation>
    <scope>NUCLEOTIDE SEQUENCE [LARGE SCALE GENOMIC DNA]</scope>
    <source>
        <strain evidence="2 3">DSM 5007</strain>
    </source>
</reference>
<dbReference type="EMBL" id="AZGF01000001">
    <property type="protein sequence ID" value="KRM13435.1"/>
    <property type="molecule type" value="Genomic_DNA"/>
</dbReference>
<keyword evidence="1" id="KW-0472">Membrane</keyword>
<dbReference type="Proteomes" id="UP000051820">
    <property type="component" value="Unassembled WGS sequence"/>
</dbReference>
<sequence>MFNFIGIILLTIFLLASVANQTVMNEKFVAKQIAKSDIGTEIVTDVNNSASQYGLDEKIMTKKIANELIENAVGDVYADREISIDFTPVYNRVDKLVNDKLSDVGYSGTGLSSSLKSELQSGLNSIINQQMNTSELTNLEGELASAKTILSVLWAGSGILLVIMAIYALIRRFLLQGLGWISLIGGVFSLLFLKVATVTGSDILSSQSSLSSLSPDLPNSIFGNGLVYGLGFIIVGAVLLVVSRLFKK</sequence>
<proteinExistence type="predicted"/>
<organism evidence="2 3">
    <name type="scientific">Paucilactobacillus suebicus DSM 5007 = KCTC 3549</name>
    <dbReference type="NCBI Taxonomy" id="1423807"/>
    <lineage>
        <taxon>Bacteria</taxon>
        <taxon>Bacillati</taxon>
        <taxon>Bacillota</taxon>
        <taxon>Bacilli</taxon>
        <taxon>Lactobacillales</taxon>
        <taxon>Lactobacillaceae</taxon>
        <taxon>Paucilactobacillus</taxon>
    </lineage>
</organism>
<dbReference type="PATRIC" id="fig|1423807.3.peg.2"/>
<comment type="caution">
    <text evidence="2">The sequence shown here is derived from an EMBL/GenBank/DDBJ whole genome shotgun (WGS) entry which is preliminary data.</text>
</comment>
<keyword evidence="1" id="KW-1133">Transmembrane helix</keyword>
<feature type="transmembrane region" description="Helical" evidence="1">
    <location>
        <begin position="149"/>
        <end position="170"/>
    </location>
</feature>
<dbReference type="eggNOG" id="ENOG502ZFBY">
    <property type="taxonomic scope" value="Bacteria"/>
</dbReference>
<keyword evidence="3" id="KW-1185">Reference proteome</keyword>
<evidence type="ECO:0000313" key="2">
    <source>
        <dbReference type="EMBL" id="KRM13435.1"/>
    </source>
</evidence>
<evidence type="ECO:0000313" key="3">
    <source>
        <dbReference type="Proteomes" id="UP000051820"/>
    </source>
</evidence>
<dbReference type="STRING" id="1423807.FD16_GL000002"/>
<feature type="transmembrane region" description="Helical" evidence="1">
    <location>
        <begin position="221"/>
        <end position="242"/>
    </location>
</feature>
<accession>A0A0R1WCS9</accession>
<evidence type="ECO:0000256" key="1">
    <source>
        <dbReference type="SAM" id="Phobius"/>
    </source>
</evidence>
<feature type="transmembrane region" description="Helical" evidence="1">
    <location>
        <begin position="177"/>
        <end position="201"/>
    </location>
</feature>
<protein>
    <submittedName>
        <fullName evidence="2">Uncharacterized protein</fullName>
    </submittedName>
</protein>
<gene>
    <name evidence="2" type="ORF">FD16_GL000002</name>
</gene>
<keyword evidence="1" id="KW-0812">Transmembrane</keyword>
<name>A0A0R1WCS9_9LACO</name>
<dbReference type="AlphaFoldDB" id="A0A0R1WCS9"/>